<dbReference type="EMBL" id="SMAI01000013">
    <property type="protein sequence ID" value="TCT02457.1"/>
    <property type="molecule type" value="Genomic_DNA"/>
</dbReference>
<dbReference type="PANTHER" id="PTHR35564">
    <property type="match status" value="1"/>
</dbReference>
<dbReference type="NCBIfam" id="TIGR03347">
    <property type="entry name" value="VI_chp_1"/>
    <property type="match status" value="1"/>
</dbReference>
<protein>
    <submittedName>
        <fullName evidence="1">Type VI secretion system protein ImpH</fullName>
    </submittedName>
</protein>
<keyword evidence="2" id="KW-1185">Reference proteome</keyword>
<dbReference type="Pfam" id="PF06996">
    <property type="entry name" value="T6SS_TssG"/>
    <property type="match status" value="1"/>
</dbReference>
<name>A0A4R3LVI8_9HYPH</name>
<reference evidence="1 2" key="1">
    <citation type="submission" date="2019-03" db="EMBL/GenBank/DDBJ databases">
        <title>Genomic Encyclopedia of Type Strains, Phase IV (KMG-IV): sequencing the most valuable type-strain genomes for metagenomic binning, comparative biology and taxonomic classification.</title>
        <authorList>
            <person name="Goeker M."/>
        </authorList>
    </citation>
    <scope>NUCLEOTIDE SEQUENCE [LARGE SCALE GENOMIC DNA]</scope>
    <source>
        <strain evidence="1 2">DSM 9035</strain>
    </source>
</reference>
<accession>A0A4R3LVI8</accession>
<dbReference type="InterPro" id="IPR010732">
    <property type="entry name" value="T6SS_TssG-like"/>
</dbReference>
<dbReference type="OrthoDB" id="1523296at2"/>
<organism evidence="1 2">
    <name type="scientific">Aquabacter spiritensis</name>
    <dbReference type="NCBI Taxonomy" id="933073"/>
    <lineage>
        <taxon>Bacteria</taxon>
        <taxon>Pseudomonadati</taxon>
        <taxon>Pseudomonadota</taxon>
        <taxon>Alphaproteobacteria</taxon>
        <taxon>Hyphomicrobiales</taxon>
        <taxon>Xanthobacteraceae</taxon>
        <taxon>Aquabacter</taxon>
    </lineage>
</organism>
<comment type="caution">
    <text evidence="1">The sequence shown here is derived from an EMBL/GenBank/DDBJ whole genome shotgun (WGS) entry which is preliminary data.</text>
</comment>
<gene>
    <name evidence="1" type="ORF">EDC64_113108</name>
</gene>
<dbReference type="RefSeq" id="WP_132034095.1">
    <property type="nucleotide sequence ID" value="NZ_SMAI01000013.1"/>
</dbReference>
<dbReference type="AlphaFoldDB" id="A0A4R3LVI8"/>
<dbReference type="PANTHER" id="PTHR35564:SF4">
    <property type="entry name" value="CYTOPLASMIC PROTEIN"/>
    <property type="match status" value="1"/>
</dbReference>
<evidence type="ECO:0000313" key="1">
    <source>
        <dbReference type="EMBL" id="TCT02457.1"/>
    </source>
</evidence>
<sequence>MAGSGGISSSPLIRALLDAPESFDLVQAIRVLEGVQRAVLHQADEEFMDSGASELRVGLSSARFLSDANLKYPPSAITAASQRGDGPVQLTVSLFGLLGPMGVLPYAYTEHAIEAHHNNNEALRAFFDIFQHRAVTLFYRASSKYRIAISREQHDPGPGGKPDAFTTALRGLTGLALPATMNRLAFPDSAVLHHAGLFSGQTRSLTALEDLLTSELKQAVEVVPFVGEWVQVPDDEQTRLGGIYAGRHAQLGASAMAGARCWVAQQHFRINIGPVEEPSLRALLPDQPLANLIADIVHLFCGIEFGFDVNVVVKAHAVPPARLASSPEDTDGARLGQMAWLLSAPSPVDRADAIYSVDRLS</sequence>
<dbReference type="Proteomes" id="UP000294664">
    <property type="component" value="Unassembled WGS sequence"/>
</dbReference>
<evidence type="ECO:0000313" key="2">
    <source>
        <dbReference type="Proteomes" id="UP000294664"/>
    </source>
</evidence>
<proteinExistence type="predicted"/>